<evidence type="ECO:0000256" key="2">
    <source>
        <dbReference type="ARBA" id="ARBA00010260"/>
    </source>
</evidence>
<dbReference type="OrthoDB" id="6248773at2759"/>
<dbReference type="PANTHER" id="PTHR10822:SF29">
    <property type="entry name" value="DIVISION ABNORMALLY DELAYED PROTEIN"/>
    <property type="match status" value="1"/>
</dbReference>
<keyword evidence="9" id="KW-0357">Heparan sulfate</keyword>
<keyword evidence="6" id="KW-0654">Proteoglycan</keyword>
<evidence type="ECO:0000256" key="7">
    <source>
        <dbReference type="ARBA" id="ARBA00023136"/>
    </source>
</evidence>
<dbReference type="GO" id="GO:1905475">
    <property type="term" value="P:regulation of protein localization to membrane"/>
    <property type="evidence" value="ECO:0007669"/>
    <property type="project" value="TreeGrafter"/>
</dbReference>
<dbReference type="Proteomes" id="UP000274504">
    <property type="component" value="Unassembled WGS sequence"/>
</dbReference>
<keyword evidence="7" id="KW-0472">Membrane</keyword>
<organism evidence="14">
    <name type="scientific">Hymenolepis diminuta</name>
    <name type="common">Rat tapeworm</name>
    <dbReference type="NCBI Taxonomy" id="6216"/>
    <lineage>
        <taxon>Eukaryota</taxon>
        <taxon>Metazoa</taxon>
        <taxon>Spiralia</taxon>
        <taxon>Lophotrochozoa</taxon>
        <taxon>Platyhelminthes</taxon>
        <taxon>Cestoda</taxon>
        <taxon>Eucestoda</taxon>
        <taxon>Cyclophyllidea</taxon>
        <taxon>Hymenolepididae</taxon>
        <taxon>Hymenolepis</taxon>
    </lineage>
</organism>
<proteinExistence type="inferred from homology"/>
<evidence type="ECO:0000256" key="4">
    <source>
        <dbReference type="ARBA" id="ARBA00022622"/>
    </source>
</evidence>
<dbReference type="PANTHER" id="PTHR10822">
    <property type="entry name" value="GLYPICAN"/>
    <property type="match status" value="1"/>
</dbReference>
<evidence type="ECO:0000256" key="3">
    <source>
        <dbReference type="ARBA" id="ARBA00022475"/>
    </source>
</evidence>
<evidence type="ECO:0000313" key="13">
    <source>
        <dbReference type="Proteomes" id="UP000274504"/>
    </source>
</evidence>
<evidence type="ECO:0000256" key="1">
    <source>
        <dbReference type="ARBA" id="ARBA00004609"/>
    </source>
</evidence>
<comment type="similarity">
    <text evidence="2 11">Belongs to the glypican family.</text>
</comment>
<dbReference type="Pfam" id="PF01153">
    <property type="entry name" value="Glypican"/>
    <property type="match status" value="1"/>
</dbReference>
<evidence type="ECO:0000256" key="8">
    <source>
        <dbReference type="ARBA" id="ARBA00023180"/>
    </source>
</evidence>
<evidence type="ECO:0000256" key="11">
    <source>
        <dbReference type="RuleBase" id="RU003518"/>
    </source>
</evidence>
<dbReference type="GO" id="GO:0005886">
    <property type="term" value="C:plasma membrane"/>
    <property type="evidence" value="ECO:0007669"/>
    <property type="project" value="UniProtKB-SubCell"/>
</dbReference>
<keyword evidence="5" id="KW-0732">Signal</keyword>
<protein>
    <submittedName>
        <fullName evidence="14">Glypican-3</fullName>
    </submittedName>
</protein>
<evidence type="ECO:0000256" key="5">
    <source>
        <dbReference type="ARBA" id="ARBA00022729"/>
    </source>
</evidence>
<keyword evidence="3" id="KW-1003">Cell membrane</keyword>
<evidence type="ECO:0000256" key="6">
    <source>
        <dbReference type="ARBA" id="ARBA00022974"/>
    </source>
</evidence>
<dbReference type="GO" id="GO:0009966">
    <property type="term" value="P:regulation of signal transduction"/>
    <property type="evidence" value="ECO:0007669"/>
    <property type="project" value="InterPro"/>
</dbReference>
<dbReference type="STRING" id="6216.A0A0R3SPY1"/>
<gene>
    <name evidence="12" type="ORF">HDID_LOCUS7074</name>
</gene>
<dbReference type="WBParaSite" id="HDID_0000707601-mRNA-1">
    <property type="protein sequence ID" value="HDID_0000707601-mRNA-1"/>
    <property type="gene ID" value="HDID_0000707601"/>
</dbReference>
<dbReference type="GO" id="GO:0016477">
    <property type="term" value="P:cell migration"/>
    <property type="evidence" value="ECO:0007669"/>
    <property type="project" value="TreeGrafter"/>
</dbReference>
<evidence type="ECO:0000313" key="12">
    <source>
        <dbReference type="EMBL" id="VDL59392.1"/>
    </source>
</evidence>
<dbReference type="GO" id="GO:0098552">
    <property type="term" value="C:side of membrane"/>
    <property type="evidence" value="ECO:0007669"/>
    <property type="project" value="UniProtKB-KW"/>
</dbReference>
<sequence>MNMDTLLPIYENNYVFQLFPDTGEGHIVTDIAGASHSPEPLRFGGGRGASAVWEFMKRTKMTGRVFYLLRSIVHLIETTKTLEYLQWLLQELSSFDLGSQGCNRMLMRMRHCSLCAGYPLVHPCPSFCETTLTHCLRPINKLQPPWTNLINTLYEQLQNWLNPSGLMLKNVIIYSPKAILEFQRVIVKSVQDVIPLDCRYTYNLIEGRTDRFPDVIPNPGRTQSSVPSSIHTQFMRISHKMQTLKRLWISAPSKICRESPHLSLSTTASSQNCWNGSTVGPYLTSDWRDKNDFYVSQWTFYPSPYTDKSALNRATSDTSNEHDTIEKASKNLMILNCKLKQAFPRSDFEKKNETGKSI</sequence>
<evidence type="ECO:0000256" key="10">
    <source>
        <dbReference type="ARBA" id="ARBA00023288"/>
    </source>
</evidence>
<keyword evidence="10" id="KW-0449">Lipoprotein</keyword>
<dbReference type="InterPro" id="IPR001863">
    <property type="entry name" value="Glypican"/>
</dbReference>
<accession>A0A0R3SPY1</accession>
<dbReference type="GO" id="GO:0009986">
    <property type="term" value="C:cell surface"/>
    <property type="evidence" value="ECO:0007669"/>
    <property type="project" value="TreeGrafter"/>
</dbReference>
<reference evidence="14" key="1">
    <citation type="submission" date="2017-02" db="UniProtKB">
        <authorList>
            <consortium name="WormBaseParasite"/>
        </authorList>
    </citation>
    <scope>IDENTIFICATION</scope>
</reference>
<name>A0A0R3SPY1_HYMDI</name>
<keyword evidence="8" id="KW-0325">Glycoprotein</keyword>
<dbReference type="EMBL" id="UYSG01010902">
    <property type="protein sequence ID" value="VDL59392.1"/>
    <property type="molecule type" value="Genomic_DNA"/>
</dbReference>
<reference evidence="12 13" key="2">
    <citation type="submission" date="2018-11" db="EMBL/GenBank/DDBJ databases">
        <authorList>
            <consortium name="Pathogen Informatics"/>
        </authorList>
    </citation>
    <scope>NUCLEOTIDE SEQUENCE [LARGE SCALE GENOMIC DNA]</scope>
</reference>
<comment type="subcellular location">
    <subcellularLocation>
        <location evidence="1">Cell membrane</location>
        <topology evidence="1">Lipid-anchor</topology>
        <topology evidence="1">GPI-anchor</topology>
    </subcellularLocation>
</comment>
<evidence type="ECO:0000313" key="14">
    <source>
        <dbReference type="WBParaSite" id="HDID_0000707601-mRNA-1"/>
    </source>
</evidence>
<keyword evidence="4" id="KW-0336">GPI-anchor</keyword>
<dbReference type="GO" id="GO:0005576">
    <property type="term" value="C:extracellular region"/>
    <property type="evidence" value="ECO:0007669"/>
    <property type="project" value="TreeGrafter"/>
</dbReference>
<dbReference type="AlphaFoldDB" id="A0A0R3SPY1"/>
<evidence type="ECO:0000256" key="9">
    <source>
        <dbReference type="ARBA" id="ARBA00023207"/>
    </source>
</evidence>